<evidence type="ECO:0000313" key="9">
    <source>
        <dbReference type="EMBL" id="GAH99049.1"/>
    </source>
</evidence>
<comment type="caution">
    <text evidence="9">The sequence shown here is derived from an EMBL/GenBank/DDBJ whole genome shotgun (WGS) entry which is preliminary data.</text>
</comment>
<dbReference type="AlphaFoldDB" id="X1L9G1"/>
<keyword evidence="3" id="KW-0813">Transport</keyword>
<dbReference type="Gene3D" id="1.20.1510.10">
    <property type="entry name" value="Cation efflux protein transmembrane domain"/>
    <property type="match status" value="1"/>
</dbReference>
<dbReference type="FunFam" id="1.20.1510.10:FF:000006">
    <property type="entry name" value="Divalent cation efflux transporter"/>
    <property type="match status" value="1"/>
</dbReference>
<sequence>MGIKTFSIAIIADAWHTLSDSLTSLVVIIGFKVSSKLADKKHPFGHGRAEIISSVIIGTLLAVVGFNFLIASIQRFRNHQSAAYGTLAIIIFIISVIAKEGLAQFSLRAGKKINSQSLIADGWHHRSDALVSLMVLVGIFIGAHFWWVDSVMGVVVSLVIFYTTYTILKESVSTLIGEEPTEDFKAKVRKIVTNIVSHDVKLHHLHSHKYGDNRFFHQFHNDFFSYTTTSILNQGMVL</sequence>
<feature type="transmembrane region" description="Helical" evidence="7">
    <location>
        <begin position="6"/>
        <end position="31"/>
    </location>
</feature>
<evidence type="ECO:0000256" key="7">
    <source>
        <dbReference type="SAM" id="Phobius"/>
    </source>
</evidence>
<name>X1L9G1_9ZZZZ</name>
<evidence type="ECO:0000256" key="1">
    <source>
        <dbReference type="ARBA" id="ARBA00004141"/>
    </source>
</evidence>
<keyword evidence="4 7" id="KW-0812">Transmembrane</keyword>
<dbReference type="InterPro" id="IPR002524">
    <property type="entry name" value="Cation_efflux"/>
</dbReference>
<dbReference type="InterPro" id="IPR027469">
    <property type="entry name" value="Cation_efflux_TMD_sf"/>
</dbReference>
<comment type="subcellular location">
    <subcellularLocation>
        <location evidence="1">Membrane</location>
        <topology evidence="1">Multi-pass membrane protein</topology>
    </subcellularLocation>
</comment>
<feature type="transmembrane region" description="Helical" evidence="7">
    <location>
        <begin position="82"/>
        <end position="107"/>
    </location>
</feature>
<dbReference type="SUPFAM" id="SSF161111">
    <property type="entry name" value="Cation efflux protein transmembrane domain-like"/>
    <property type="match status" value="1"/>
</dbReference>
<evidence type="ECO:0000256" key="5">
    <source>
        <dbReference type="ARBA" id="ARBA00022989"/>
    </source>
</evidence>
<dbReference type="PANTHER" id="PTHR43840">
    <property type="entry name" value="MITOCHONDRIAL METAL TRANSPORTER 1-RELATED"/>
    <property type="match status" value="1"/>
</dbReference>
<keyword evidence="5 7" id="KW-1133">Transmembrane helix</keyword>
<evidence type="ECO:0000256" key="6">
    <source>
        <dbReference type="ARBA" id="ARBA00023136"/>
    </source>
</evidence>
<keyword evidence="6 7" id="KW-0472">Membrane</keyword>
<dbReference type="InterPro" id="IPR058533">
    <property type="entry name" value="Cation_efflux_TM"/>
</dbReference>
<dbReference type="GO" id="GO:0008324">
    <property type="term" value="F:monoatomic cation transmembrane transporter activity"/>
    <property type="evidence" value="ECO:0007669"/>
    <property type="project" value="InterPro"/>
</dbReference>
<evidence type="ECO:0000256" key="2">
    <source>
        <dbReference type="ARBA" id="ARBA00008114"/>
    </source>
</evidence>
<gene>
    <name evidence="9" type="ORF">S06H3_07525</name>
</gene>
<comment type="similarity">
    <text evidence="2">Belongs to the cation diffusion facilitator (CDF) transporter (TC 2.A.4) family.</text>
</comment>
<reference evidence="9" key="1">
    <citation type="journal article" date="2014" name="Front. Microbiol.">
        <title>High frequency of phylogenetically diverse reductive dehalogenase-homologous genes in deep subseafloor sedimentary metagenomes.</title>
        <authorList>
            <person name="Kawai M."/>
            <person name="Futagami T."/>
            <person name="Toyoda A."/>
            <person name="Takaki Y."/>
            <person name="Nishi S."/>
            <person name="Hori S."/>
            <person name="Arai W."/>
            <person name="Tsubouchi T."/>
            <person name="Morono Y."/>
            <person name="Uchiyama I."/>
            <person name="Ito T."/>
            <person name="Fujiyama A."/>
            <person name="Inagaki F."/>
            <person name="Takami H."/>
        </authorList>
    </citation>
    <scope>NUCLEOTIDE SEQUENCE</scope>
    <source>
        <strain evidence="9">Expedition CK06-06</strain>
    </source>
</reference>
<dbReference type="EMBL" id="BARV01003056">
    <property type="protein sequence ID" value="GAH99049.1"/>
    <property type="molecule type" value="Genomic_DNA"/>
</dbReference>
<feature type="domain" description="Cation efflux protein transmembrane" evidence="8">
    <location>
        <begin position="2"/>
        <end position="176"/>
    </location>
</feature>
<evidence type="ECO:0000259" key="8">
    <source>
        <dbReference type="Pfam" id="PF01545"/>
    </source>
</evidence>
<protein>
    <recommendedName>
        <fullName evidence="8">Cation efflux protein transmembrane domain-containing protein</fullName>
    </recommendedName>
</protein>
<dbReference type="NCBIfam" id="TIGR01297">
    <property type="entry name" value="CDF"/>
    <property type="match status" value="1"/>
</dbReference>
<evidence type="ECO:0000256" key="4">
    <source>
        <dbReference type="ARBA" id="ARBA00022692"/>
    </source>
</evidence>
<accession>X1L9G1</accession>
<feature type="transmembrane region" description="Helical" evidence="7">
    <location>
        <begin position="51"/>
        <end position="70"/>
    </location>
</feature>
<dbReference type="GO" id="GO:0016020">
    <property type="term" value="C:membrane"/>
    <property type="evidence" value="ECO:0007669"/>
    <property type="project" value="UniProtKB-SubCell"/>
</dbReference>
<evidence type="ECO:0000256" key="3">
    <source>
        <dbReference type="ARBA" id="ARBA00022448"/>
    </source>
</evidence>
<proteinExistence type="inferred from homology"/>
<feature type="transmembrane region" description="Helical" evidence="7">
    <location>
        <begin position="128"/>
        <end position="145"/>
    </location>
</feature>
<dbReference type="Pfam" id="PF01545">
    <property type="entry name" value="Cation_efflux"/>
    <property type="match status" value="1"/>
</dbReference>
<dbReference type="InterPro" id="IPR050291">
    <property type="entry name" value="CDF_Transporter"/>
</dbReference>
<organism evidence="9">
    <name type="scientific">marine sediment metagenome</name>
    <dbReference type="NCBI Taxonomy" id="412755"/>
    <lineage>
        <taxon>unclassified sequences</taxon>
        <taxon>metagenomes</taxon>
        <taxon>ecological metagenomes</taxon>
    </lineage>
</organism>
<dbReference type="PANTHER" id="PTHR43840:SF15">
    <property type="entry name" value="MITOCHONDRIAL METAL TRANSPORTER 1-RELATED"/>
    <property type="match status" value="1"/>
</dbReference>